<feature type="compositionally biased region" description="Polar residues" evidence="7">
    <location>
        <begin position="32"/>
        <end position="50"/>
    </location>
</feature>
<proteinExistence type="predicted"/>
<dbReference type="GO" id="GO:0016020">
    <property type="term" value="C:membrane"/>
    <property type="evidence" value="ECO:0007669"/>
    <property type="project" value="UniProtKB-SubCell"/>
</dbReference>
<feature type="transmembrane region" description="Helical" evidence="8">
    <location>
        <begin position="542"/>
        <end position="564"/>
    </location>
</feature>
<keyword evidence="5 8" id="KW-1133">Transmembrane helix</keyword>
<keyword evidence="6 8" id="KW-0472">Membrane</keyword>
<dbReference type="InterPro" id="IPR004840">
    <property type="entry name" value="Amino_acid_permease_CS"/>
</dbReference>
<feature type="transmembrane region" description="Helical" evidence="8">
    <location>
        <begin position="62"/>
        <end position="81"/>
    </location>
</feature>
<dbReference type="Gene3D" id="1.20.1740.10">
    <property type="entry name" value="Amino acid/polyamine transporter I"/>
    <property type="match status" value="1"/>
</dbReference>
<feature type="region of interest" description="Disordered" evidence="7">
    <location>
        <begin position="25"/>
        <end position="50"/>
    </location>
</feature>
<evidence type="ECO:0000313" key="10">
    <source>
        <dbReference type="EMBL" id="KAF3107020.1"/>
    </source>
</evidence>
<evidence type="ECO:0000256" key="6">
    <source>
        <dbReference type="ARBA" id="ARBA00023136"/>
    </source>
</evidence>
<name>A0A7C8JJU5_ORBOL</name>
<feature type="transmembrane region" description="Helical" evidence="8">
    <location>
        <begin position="315"/>
        <end position="335"/>
    </location>
</feature>
<feature type="transmembrane region" description="Helical" evidence="8">
    <location>
        <begin position="180"/>
        <end position="198"/>
    </location>
</feature>
<sequence length="616" mass="67743">MSNGPPNLGNGTAIPFNTFQQNIANGNANNQTSAMNGSRPPNQVAPSSSGLRRALTERQINMIAFSGVVGTGIFLTTGHMIRDAGPGGALLGYAIGGLIYWSVIATLGEMTAVLPVEGILVEFPSRFLGSHVGFAVGWLYWACYAIVVPTQIVEISNIMEFAYDNNIRWRFTDADKLPRTFWILFFWVLLLPINLIPIKIYGKIEAVVGYFKMLVLCGLIILMLIIADGNARRGQNRIGFSGAWNSTNGPFLNEFQLGARTISGPAGQFLLTLNVLSAALFSYVGMEIVAVAVGEAKYLDQAKSPESIKVGTRKIYIRVIVLYLASIIAMSFPVWSTNPNLKRDPRLHDGFEKSESATSPFLIAIIEAGIPILPHILNAFFVFSGFASAVNSLYVSSRILYSLAKRDMVWPKSFQKRLKVTCRMKSLQGIPSAAVGTGWIVALVSIVGIWQEPSEVFRKFSTNAVVSAQIVNCCICLSYIRYYRHLRQLENQVAPDKLRASNNLYAYKSHFQPVRAIFGFIGCAFVILTNGLPAMLKKPVDAGGIVASYISVFLFASLALFYALKEARSYKAGKIKDFEIQYRLPGSERRGDLPLDSSLGIKENIKAFGSWILVYL</sequence>
<dbReference type="Pfam" id="PF00324">
    <property type="entry name" value="AA_permease"/>
    <property type="match status" value="1"/>
</dbReference>
<feature type="transmembrane region" description="Helical" evidence="8">
    <location>
        <begin position="427"/>
        <end position="450"/>
    </location>
</feature>
<evidence type="ECO:0000256" key="1">
    <source>
        <dbReference type="ARBA" id="ARBA00004141"/>
    </source>
</evidence>
<feature type="transmembrane region" description="Helical" evidence="8">
    <location>
        <begin position="516"/>
        <end position="536"/>
    </location>
</feature>
<dbReference type="PROSITE" id="PS00218">
    <property type="entry name" value="AMINO_ACID_PERMEASE_1"/>
    <property type="match status" value="1"/>
</dbReference>
<dbReference type="Proteomes" id="UP000475325">
    <property type="component" value="Unassembled WGS sequence"/>
</dbReference>
<comment type="caution">
    <text evidence="10">The sequence shown here is derived from an EMBL/GenBank/DDBJ whole genome shotgun (WGS) entry which is preliminary data.</text>
</comment>
<evidence type="ECO:0000256" key="2">
    <source>
        <dbReference type="ARBA" id="ARBA00022448"/>
    </source>
</evidence>
<keyword evidence="2" id="KW-0813">Transport</keyword>
<evidence type="ECO:0000256" key="4">
    <source>
        <dbReference type="ARBA" id="ARBA00022970"/>
    </source>
</evidence>
<protein>
    <recommendedName>
        <fullName evidence="9">Amino acid permease/ SLC12A domain-containing protein</fullName>
    </recommendedName>
</protein>
<dbReference type="GO" id="GO:0015171">
    <property type="term" value="F:amino acid transmembrane transporter activity"/>
    <property type="evidence" value="ECO:0007669"/>
    <property type="project" value="TreeGrafter"/>
</dbReference>
<evidence type="ECO:0000259" key="9">
    <source>
        <dbReference type="Pfam" id="PF00324"/>
    </source>
</evidence>
<evidence type="ECO:0000313" key="11">
    <source>
        <dbReference type="Proteomes" id="UP000475325"/>
    </source>
</evidence>
<gene>
    <name evidence="10" type="ORF">TWF102_000864</name>
</gene>
<feature type="transmembrane region" description="Helical" evidence="8">
    <location>
        <begin position="269"/>
        <end position="294"/>
    </location>
</feature>
<dbReference type="PANTHER" id="PTHR43341:SF35">
    <property type="entry name" value="ACID TRANSPORTER, PUTATIVE-RELATED"/>
    <property type="match status" value="1"/>
</dbReference>
<evidence type="ECO:0000256" key="8">
    <source>
        <dbReference type="SAM" id="Phobius"/>
    </source>
</evidence>
<evidence type="ECO:0000256" key="3">
    <source>
        <dbReference type="ARBA" id="ARBA00022692"/>
    </source>
</evidence>
<dbReference type="InterPro" id="IPR004841">
    <property type="entry name" value="AA-permease/SLC12A_dom"/>
</dbReference>
<dbReference type="EMBL" id="WIQW01000011">
    <property type="protein sequence ID" value="KAF3107020.1"/>
    <property type="molecule type" value="Genomic_DNA"/>
</dbReference>
<accession>A0A7C8JJU5</accession>
<dbReference type="InterPro" id="IPR050524">
    <property type="entry name" value="APC_YAT"/>
</dbReference>
<feature type="transmembrane region" description="Helical" evidence="8">
    <location>
        <begin position="462"/>
        <end position="480"/>
    </location>
</feature>
<keyword evidence="4" id="KW-0029">Amino-acid transport</keyword>
<feature type="transmembrane region" description="Helical" evidence="8">
    <location>
        <begin position="210"/>
        <end position="227"/>
    </location>
</feature>
<feature type="domain" description="Amino acid permease/ SLC12A" evidence="9">
    <location>
        <begin position="60"/>
        <end position="562"/>
    </location>
</feature>
<keyword evidence="3 8" id="KW-0812">Transmembrane</keyword>
<organism evidence="10 11">
    <name type="scientific">Orbilia oligospora</name>
    <name type="common">Nematode-trapping fungus</name>
    <name type="synonym">Arthrobotrys oligospora</name>
    <dbReference type="NCBI Taxonomy" id="2813651"/>
    <lineage>
        <taxon>Eukaryota</taxon>
        <taxon>Fungi</taxon>
        <taxon>Dikarya</taxon>
        <taxon>Ascomycota</taxon>
        <taxon>Pezizomycotina</taxon>
        <taxon>Orbiliomycetes</taxon>
        <taxon>Orbiliales</taxon>
        <taxon>Orbiliaceae</taxon>
        <taxon>Orbilia</taxon>
    </lineage>
</organism>
<evidence type="ECO:0000256" key="5">
    <source>
        <dbReference type="ARBA" id="ARBA00022989"/>
    </source>
</evidence>
<dbReference type="PANTHER" id="PTHR43341">
    <property type="entry name" value="AMINO ACID PERMEASE"/>
    <property type="match status" value="1"/>
</dbReference>
<feature type="transmembrane region" description="Helical" evidence="8">
    <location>
        <begin position="93"/>
        <end position="116"/>
    </location>
</feature>
<reference evidence="10 11" key="1">
    <citation type="submission" date="2019-06" db="EMBL/GenBank/DDBJ databases">
        <authorList>
            <person name="Palmer J.M."/>
        </authorList>
    </citation>
    <scope>NUCLEOTIDE SEQUENCE [LARGE SCALE GENOMIC DNA]</scope>
    <source>
        <strain evidence="10 11">TWF102</strain>
    </source>
</reference>
<dbReference type="AlphaFoldDB" id="A0A7C8JJU5"/>
<comment type="subcellular location">
    <subcellularLocation>
        <location evidence="1">Membrane</location>
        <topology evidence="1">Multi-pass membrane protein</topology>
    </subcellularLocation>
</comment>
<evidence type="ECO:0000256" key="7">
    <source>
        <dbReference type="SAM" id="MobiDB-lite"/>
    </source>
</evidence>
<feature type="transmembrane region" description="Helical" evidence="8">
    <location>
        <begin position="128"/>
        <end position="147"/>
    </location>
</feature>